<proteinExistence type="predicted"/>
<feature type="chain" id="PRO_5020209863" evidence="4">
    <location>
        <begin position="20"/>
        <end position="90"/>
    </location>
</feature>
<organism evidence="5">
    <name type="scientific">Heteropoda jugulans</name>
    <dbReference type="NCBI Taxonomy" id="1358901"/>
    <lineage>
        <taxon>Eukaryota</taxon>
        <taxon>Metazoa</taxon>
        <taxon>Ecdysozoa</taxon>
        <taxon>Arthropoda</taxon>
        <taxon>Chelicerata</taxon>
        <taxon>Arachnida</taxon>
        <taxon>Araneae</taxon>
        <taxon>Araneomorphae</taxon>
        <taxon>Entelegynae</taxon>
        <taxon>Dionycha</taxon>
        <taxon>Sparassidae</taxon>
        <taxon>Heteropoda</taxon>
    </lineage>
</organism>
<evidence type="ECO:0000256" key="2">
    <source>
        <dbReference type="ARBA" id="ARBA00022525"/>
    </source>
</evidence>
<dbReference type="CDD" id="cd12960">
    <property type="entry name" value="Spider_toxin"/>
    <property type="match status" value="1"/>
</dbReference>
<accession>A0A4Q8KBL1</accession>
<protein>
    <submittedName>
        <fullName evidence="5">U45-Sparatoxin-Hju1b_1</fullName>
    </submittedName>
</protein>
<reference evidence="5" key="2">
    <citation type="submission" date="2019-05" db="EMBL/GenBank/DDBJ databases">
        <title>Unravelling the molecular evolution of spider venoms.</title>
        <authorList>
            <person name="Pineda S."/>
        </authorList>
    </citation>
    <scope>NUCLEOTIDE SEQUENCE</scope>
</reference>
<keyword evidence="2" id="KW-0964">Secreted</keyword>
<keyword evidence="3" id="KW-1015">Disulfide bond</keyword>
<reference evidence="5" key="1">
    <citation type="submission" date="2017-05" db="EMBL/GenBank/DDBJ databases">
        <authorList>
            <person name="QRISCLOUD D."/>
        </authorList>
    </citation>
    <scope>NUCLEOTIDE SEQUENCE</scope>
</reference>
<evidence type="ECO:0000256" key="1">
    <source>
        <dbReference type="ARBA" id="ARBA00004613"/>
    </source>
</evidence>
<dbReference type="AlphaFoldDB" id="A0A4Q8KBL1"/>
<dbReference type="Gene3D" id="4.10.40.10">
    <property type="match status" value="1"/>
</dbReference>
<dbReference type="EMBL" id="HAHI01000566">
    <property type="protein sequence ID" value="SNX37093.1"/>
    <property type="molecule type" value="Transcribed_RNA"/>
</dbReference>
<dbReference type="InterPro" id="IPR004169">
    <property type="entry name" value="Spidertoxin"/>
</dbReference>
<sequence length="90" mass="10136">MKFGLALLLIASTVLIVLSEEDPEIRNDVLENFEDTRGKCADVYKSCGNGVTCCKDRPCKCNIVMDNCTCKKFLVNYLEPVRSENNTRPE</sequence>
<evidence type="ECO:0000256" key="4">
    <source>
        <dbReference type="SAM" id="SignalP"/>
    </source>
</evidence>
<feature type="signal peptide" evidence="4">
    <location>
        <begin position="1"/>
        <end position="19"/>
    </location>
</feature>
<evidence type="ECO:0000313" key="5">
    <source>
        <dbReference type="EMBL" id="SNX37093.1"/>
    </source>
</evidence>
<comment type="subcellular location">
    <subcellularLocation>
        <location evidence="1">Secreted</location>
    </subcellularLocation>
</comment>
<dbReference type="SUPFAM" id="SSF57059">
    <property type="entry name" value="omega toxin-like"/>
    <property type="match status" value="1"/>
</dbReference>
<dbReference type="GO" id="GO:0008200">
    <property type="term" value="F:ion channel inhibitor activity"/>
    <property type="evidence" value="ECO:0007669"/>
    <property type="project" value="InterPro"/>
</dbReference>
<evidence type="ECO:0000256" key="3">
    <source>
        <dbReference type="ARBA" id="ARBA00023157"/>
    </source>
</evidence>
<dbReference type="GO" id="GO:0005576">
    <property type="term" value="C:extracellular region"/>
    <property type="evidence" value="ECO:0007669"/>
    <property type="project" value="UniProtKB-SubCell"/>
</dbReference>
<keyword evidence="4" id="KW-0732">Signal</keyword>
<dbReference type="Pfam" id="PF02819">
    <property type="entry name" value="Toxin_9"/>
    <property type="match status" value="1"/>
</dbReference>
<name>A0A4Q8KBL1_9ARAC</name>